<feature type="signal peptide" evidence="1">
    <location>
        <begin position="1"/>
        <end position="32"/>
    </location>
</feature>
<dbReference type="PANTHER" id="PTHR32305:SF15">
    <property type="entry name" value="PROTEIN RHSA-RELATED"/>
    <property type="match status" value="1"/>
</dbReference>
<evidence type="ECO:0000256" key="1">
    <source>
        <dbReference type="SAM" id="SignalP"/>
    </source>
</evidence>
<dbReference type="InterPro" id="IPR050708">
    <property type="entry name" value="T6SS_VgrG/RHS"/>
</dbReference>
<gene>
    <name evidence="2" type="ORF">HNQ61_003615</name>
</gene>
<organism evidence="2 3">
    <name type="scientific">Longimicrobium terrae</name>
    <dbReference type="NCBI Taxonomy" id="1639882"/>
    <lineage>
        <taxon>Bacteria</taxon>
        <taxon>Pseudomonadati</taxon>
        <taxon>Gemmatimonadota</taxon>
        <taxon>Longimicrobiia</taxon>
        <taxon>Longimicrobiales</taxon>
        <taxon>Longimicrobiaceae</taxon>
        <taxon>Longimicrobium</taxon>
    </lineage>
</organism>
<dbReference type="NCBIfam" id="TIGR01643">
    <property type="entry name" value="YD_repeat_2x"/>
    <property type="match status" value="1"/>
</dbReference>
<dbReference type="Proteomes" id="UP000582837">
    <property type="component" value="Unassembled WGS sequence"/>
</dbReference>
<evidence type="ECO:0000313" key="3">
    <source>
        <dbReference type="Proteomes" id="UP000582837"/>
    </source>
</evidence>
<dbReference type="Gene3D" id="2.180.10.10">
    <property type="entry name" value="RHS repeat-associated core"/>
    <property type="match status" value="1"/>
</dbReference>
<dbReference type="Pfam" id="PF05593">
    <property type="entry name" value="RHS_repeat"/>
    <property type="match status" value="1"/>
</dbReference>
<dbReference type="NCBIfam" id="TIGR03696">
    <property type="entry name" value="Rhs_assc_core"/>
    <property type="match status" value="1"/>
</dbReference>
<dbReference type="InterPro" id="IPR006530">
    <property type="entry name" value="YD"/>
</dbReference>
<dbReference type="PANTHER" id="PTHR32305">
    <property type="match status" value="1"/>
</dbReference>
<comment type="caution">
    <text evidence="2">The sequence shown here is derived from an EMBL/GenBank/DDBJ whole genome shotgun (WGS) entry which is preliminary data.</text>
</comment>
<name>A0A841H1G2_9BACT</name>
<dbReference type="EMBL" id="JACHIA010000011">
    <property type="protein sequence ID" value="MBB6071955.1"/>
    <property type="molecule type" value="Genomic_DNA"/>
</dbReference>
<keyword evidence="1" id="KW-0732">Signal</keyword>
<evidence type="ECO:0000313" key="2">
    <source>
        <dbReference type="EMBL" id="MBB6071955.1"/>
    </source>
</evidence>
<proteinExistence type="predicted"/>
<sequence length="1741" mass="186674">MTTFFSLAARFAAASLALVAAAALFHPSPARAQITPPPSCTDDTCADFDTVAPMISIKPAAGIYTQPTLPVQIQITDADPVQTGLQVLWNGANVTSSFQYDIFSTTAKGKIARVTGQVPLQAGSNRISVRACDRNQNCRTSPEVFYSLGTPGVTVSPNGGYGQVAAGVSQSYPFRVRNTGPAQATFTLHPSCLDGVGYTIAGCTAPASVTVAAGDSAVVPLTYPAILPGHELSVRLAARGATAGMEDAGWVELEAVGSGSTPAPMTVTLVDLNSGGTVARDQCVTVAIAPGGAMECGDLRLAHGLPALTALGRTRAPTLLYSSAHVSGMARIYADVRLPAGAAVPTSVQVTVIRPNGTSYPAVYPGSAWGPGTTRRVAVVVEGMATETGVYPYTLQVTAVYPSGPQPAAAVPGEIAVVHRGASEFGPGWWLAGVERLYPVSGNRMLRVGGDGSTRVYNPTGTTGVWAANTVDWRDTLWAGGIDGGYERRLPEGGRVTYRLNGVHVGTVNRLDQHTRFVYDTVSWRMMGVDVPLQPGLAGAKVRYAFIPNASGRVETIYAPDLSGNRADTVTLIRDSEHRITFIRDHPDPVLTAFGYDGRYVISRTDKRNVQTRFTWGPGRTLASSRMELAPGDSIIQTLEPAEGKGITSAVPLSQAYTMLDGPRTDVADRTLIWVGRWGAPRRVRDAMGGETGLIRGNASFPALVTEMRGPDPSGALVVKSLAAYDTRGRVDSTVTVNPLGDGRNASTRYTYDNARNTVTSALSYTVANGVRTPLAGIDSTAYDPANGNVLWRQSGGASRRVTFDYYTSGVTAGMVHHVYYPAPQPGVPGGSEEVTYDAVGNLYTSKSPLGYLTVHVRDQLGRDTLVITPIRADSATSVPGLYGSGARNRTVYDSFGRVKRTEAIGPAVMPHANPQSTYTGPGIKPAELLIVENVYGTGSELLEVKRWSSPDSAGVGTLINQYTYDNAGRKLTENDGSGPVQRFEYDRAGNVTAWITQRGRRILSEYDALGRMVKRTVPETSYARQCPPGGADPCPLYRFPFYSTNPAGGYSIPGEVFVYRYDAAGNQVWAENLDARVLRGYYPGGALRTDTIQMRSYDGLDYSQHVYGIEYGYDMAGRVNTVQHPGNLAAAGSRTDSYAYHSVTGALAQVTGRQGHVFQFGYDEHDRMIWQTYPSGIERSVYDVGGQRIFRVDSTAVEGELSRETHEYDARGKLLHSYTEFDGDGSHSDNWFSGLGNLVATNWNNVEDNAANIERFTVDAMGNQFRRSTMQNATPVPYQTQYAIKTGRVLRINRLPSENPAEPFLPDSTLRSYDLSGNVEWARDVTYKSVTETSSVSVTWNLYGADEKLRVLQTDSRSQSGEAGLNTRGLFSEYRYDALGRRILERTRRDSVCNGTGMGECASTITRFIWSGDQLLWELRANGSNGQNQELADGTGGQYGRVSYLHAGGIDRPLLITKGGTSVVPHDNWRGTFATGTLANGQRAECHGTTVTNCLWIVWPGWKTTASHAAEVTPSGQSDWWGGLVDGMRDASGRMYMRNRYYDPKTGQFTQTDPIGVAGGLNAYGFAAGDPVSYSDPYGLCPPKWMCDLLGVSAGEDATQHWASVAMNSDGAQRVGATALGYFSALWTRDTYAKTTITVAAAGMASGFLSSTAAAGTGTGVATHSAIAPAERALLREFFGKNVQGAAQKAANFSIPEGLGRATLMRYRLVATEVIRAGVDKSGVQAARIALIDRALNMLR</sequence>
<keyword evidence="3" id="KW-1185">Reference proteome</keyword>
<protein>
    <submittedName>
        <fullName evidence="2">RHS repeat-associated protein</fullName>
    </submittedName>
</protein>
<accession>A0A841H1G2</accession>
<dbReference type="InterPro" id="IPR031325">
    <property type="entry name" value="RHS_repeat"/>
</dbReference>
<dbReference type="InterPro" id="IPR022385">
    <property type="entry name" value="Rhs_assc_core"/>
</dbReference>
<reference evidence="2 3" key="1">
    <citation type="submission" date="2020-08" db="EMBL/GenBank/DDBJ databases">
        <title>Genomic Encyclopedia of Type Strains, Phase IV (KMG-IV): sequencing the most valuable type-strain genomes for metagenomic binning, comparative biology and taxonomic classification.</title>
        <authorList>
            <person name="Goeker M."/>
        </authorList>
    </citation>
    <scope>NUCLEOTIDE SEQUENCE [LARGE SCALE GENOMIC DNA]</scope>
    <source>
        <strain evidence="2 3">DSM 29007</strain>
    </source>
</reference>
<feature type="chain" id="PRO_5032604279" evidence="1">
    <location>
        <begin position="33"/>
        <end position="1741"/>
    </location>
</feature>
<dbReference type="RefSeq" id="WP_170035401.1">
    <property type="nucleotide sequence ID" value="NZ_JABDTL010000001.1"/>
</dbReference>